<evidence type="ECO:0000313" key="2">
    <source>
        <dbReference type="Proteomes" id="UP000623681"/>
    </source>
</evidence>
<protein>
    <submittedName>
        <fullName evidence="1">Uncharacterized protein</fullName>
    </submittedName>
</protein>
<comment type="caution">
    <text evidence="1">The sequence shown here is derived from an EMBL/GenBank/DDBJ whole genome shotgun (WGS) entry which is preliminary data.</text>
</comment>
<organism evidence="1 2">
    <name type="scientific">Clostridium paridis</name>
    <dbReference type="NCBI Taxonomy" id="2803863"/>
    <lineage>
        <taxon>Bacteria</taxon>
        <taxon>Bacillati</taxon>
        <taxon>Bacillota</taxon>
        <taxon>Clostridia</taxon>
        <taxon>Eubacteriales</taxon>
        <taxon>Clostridiaceae</taxon>
        <taxon>Clostridium</taxon>
    </lineage>
</organism>
<gene>
    <name evidence="1" type="ORF">JK634_07495</name>
</gene>
<dbReference type="EMBL" id="JAESWA010000021">
    <property type="protein sequence ID" value="MBL4931643.1"/>
    <property type="molecule type" value="Genomic_DNA"/>
</dbReference>
<sequence length="197" mass="23894">MNKLLLKAFNYINYSETELNDYETISIDSDINLENRKKLIKEKIKIKNSLDCDNTVLSNLLENEELLERFRGQSTAFSFWINMNAFNYRAYVPYMIRDIGQYYTFYLTNKRFVILETNQLQKIKKSLFIELNDISKFEYKEKSYGFKFVVKFKRIEEKYDFRESYFLFGDYFKYSYRFKVSSKIARKIIPILDSTIN</sequence>
<name>A0A937FEC2_9CLOT</name>
<reference evidence="1" key="1">
    <citation type="submission" date="2021-01" db="EMBL/GenBank/DDBJ databases">
        <title>Genome public.</title>
        <authorList>
            <person name="Liu C."/>
            <person name="Sun Q."/>
        </authorList>
    </citation>
    <scope>NUCLEOTIDE SEQUENCE</scope>
    <source>
        <strain evidence="1">YIM B02565</strain>
    </source>
</reference>
<accession>A0A937FEC2</accession>
<dbReference type="Proteomes" id="UP000623681">
    <property type="component" value="Unassembled WGS sequence"/>
</dbReference>
<proteinExistence type="predicted"/>
<dbReference type="RefSeq" id="WP_202767030.1">
    <property type="nucleotide sequence ID" value="NZ_JAESWA010000021.1"/>
</dbReference>
<evidence type="ECO:0000313" key="1">
    <source>
        <dbReference type="EMBL" id="MBL4931643.1"/>
    </source>
</evidence>
<keyword evidence="2" id="KW-1185">Reference proteome</keyword>
<dbReference type="AlphaFoldDB" id="A0A937FEC2"/>